<accession>A0A7K1L7B3</accession>
<protein>
    <submittedName>
        <fullName evidence="2">Uncharacterized protein</fullName>
    </submittedName>
</protein>
<proteinExistence type="predicted"/>
<comment type="caution">
    <text evidence="2">The sequence shown here is derived from an EMBL/GenBank/DDBJ whole genome shotgun (WGS) entry which is preliminary data.</text>
</comment>
<dbReference type="AlphaFoldDB" id="A0A7K1L7B3"/>
<sequence length="48" mass="5485">MAKDEDEPDPCDTCRGQAGWWEHGNGQKDVAKPKRWIKCTDCDGRGHR</sequence>
<reference evidence="2 3" key="1">
    <citation type="submission" date="2019-11" db="EMBL/GenBank/DDBJ databases">
        <authorList>
            <person name="Cao P."/>
        </authorList>
    </citation>
    <scope>NUCLEOTIDE SEQUENCE [LARGE SCALE GENOMIC DNA]</scope>
    <source>
        <strain evidence="2 3">NEAU-AAG5</strain>
    </source>
</reference>
<evidence type="ECO:0000313" key="3">
    <source>
        <dbReference type="Proteomes" id="UP000432015"/>
    </source>
</evidence>
<gene>
    <name evidence="2" type="ORF">GNZ18_27425</name>
</gene>
<dbReference type="Proteomes" id="UP000432015">
    <property type="component" value="Unassembled WGS sequence"/>
</dbReference>
<evidence type="ECO:0000256" key="1">
    <source>
        <dbReference type="SAM" id="MobiDB-lite"/>
    </source>
</evidence>
<name>A0A7K1L7B3_9ACTN</name>
<keyword evidence="3" id="KW-1185">Reference proteome</keyword>
<organism evidence="2 3">
    <name type="scientific">Actinomadura litoris</name>
    <dbReference type="NCBI Taxonomy" id="2678616"/>
    <lineage>
        <taxon>Bacteria</taxon>
        <taxon>Bacillati</taxon>
        <taxon>Actinomycetota</taxon>
        <taxon>Actinomycetes</taxon>
        <taxon>Streptosporangiales</taxon>
        <taxon>Thermomonosporaceae</taxon>
        <taxon>Actinomadura</taxon>
    </lineage>
</organism>
<dbReference type="RefSeq" id="WP_156219409.1">
    <property type="nucleotide sequence ID" value="NZ_WOFH01000010.1"/>
</dbReference>
<dbReference type="EMBL" id="WOFH01000010">
    <property type="protein sequence ID" value="MUN40299.1"/>
    <property type="molecule type" value="Genomic_DNA"/>
</dbReference>
<feature type="compositionally biased region" description="Acidic residues" evidence="1">
    <location>
        <begin position="1"/>
        <end position="10"/>
    </location>
</feature>
<feature type="region of interest" description="Disordered" evidence="1">
    <location>
        <begin position="1"/>
        <end position="30"/>
    </location>
</feature>
<evidence type="ECO:0000313" key="2">
    <source>
        <dbReference type="EMBL" id="MUN40299.1"/>
    </source>
</evidence>